<proteinExistence type="predicted"/>
<dbReference type="AlphaFoldDB" id="A0A0E9XQX1"/>
<organism evidence="1">
    <name type="scientific">Anguilla anguilla</name>
    <name type="common">European freshwater eel</name>
    <name type="synonym">Muraena anguilla</name>
    <dbReference type="NCBI Taxonomy" id="7936"/>
    <lineage>
        <taxon>Eukaryota</taxon>
        <taxon>Metazoa</taxon>
        <taxon>Chordata</taxon>
        <taxon>Craniata</taxon>
        <taxon>Vertebrata</taxon>
        <taxon>Euteleostomi</taxon>
        <taxon>Actinopterygii</taxon>
        <taxon>Neopterygii</taxon>
        <taxon>Teleostei</taxon>
        <taxon>Anguilliformes</taxon>
        <taxon>Anguillidae</taxon>
        <taxon>Anguilla</taxon>
    </lineage>
</organism>
<name>A0A0E9XQX1_ANGAN</name>
<accession>A0A0E9XQX1</accession>
<dbReference type="EMBL" id="GBXM01003420">
    <property type="protein sequence ID" value="JAI05158.1"/>
    <property type="molecule type" value="Transcribed_RNA"/>
</dbReference>
<reference evidence="1" key="2">
    <citation type="journal article" date="2015" name="Fish Shellfish Immunol.">
        <title>Early steps in the European eel (Anguilla anguilla)-Vibrio vulnificus interaction in the gills: Role of the RtxA13 toxin.</title>
        <authorList>
            <person name="Callol A."/>
            <person name="Pajuelo D."/>
            <person name="Ebbesson L."/>
            <person name="Teles M."/>
            <person name="MacKenzie S."/>
            <person name="Amaro C."/>
        </authorList>
    </citation>
    <scope>NUCLEOTIDE SEQUENCE</scope>
</reference>
<sequence>MGRLILKALSEMHCVVTNSRWQIKNVEIVAVHIWKNIFL</sequence>
<reference evidence="1" key="1">
    <citation type="submission" date="2014-11" db="EMBL/GenBank/DDBJ databases">
        <authorList>
            <person name="Amaro Gonzalez C."/>
        </authorList>
    </citation>
    <scope>NUCLEOTIDE SEQUENCE</scope>
</reference>
<protein>
    <submittedName>
        <fullName evidence="1">Uncharacterized protein</fullName>
    </submittedName>
</protein>
<evidence type="ECO:0000313" key="1">
    <source>
        <dbReference type="EMBL" id="JAI05158.1"/>
    </source>
</evidence>